<comment type="caution">
    <text evidence="2">The sequence shown here is derived from an EMBL/GenBank/DDBJ whole genome shotgun (WGS) entry which is preliminary data.</text>
</comment>
<dbReference type="VEuPathDB" id="TrichDB:TRFO_08699"/>
<reference evidence="2" key="1">
    <citation type="submission" date="2016-10" db="EMBL/GenBank/DDBJ databases">
        <authorList>
            <person name="Benchimol M."/>
            <person name="Almeida L.G."/>
            <person name="Vasconcelos A.T."/>
            <person name="Perreira-Neves A."/>
            <person name="Rosa I.A."/>
            <person name="Tasca T."/>
            <person name="Bogo M.R."/>
            <person name="de Souza W."/>
        </authorList>
    </citation>
    <scope>NUCLEOTIDE SEQUENCE [LARGE SCALE GENOMIC DNA]</scope>
    <source>
        <strain evidence="2">K</strain>
    </source>
</reference>
<dbReference type="Proteomes" id="UP000179807">
    <property type="component" value="Unassembled WGS sequence"/>
</dbReference>
<accession>A0A1J4JHS8</accession>
<dbReference type="SMART" id="SM00165">
    <property type="entry name" value="UBA"/>
    <property type="match status" value="1"/>
</dbReference>
<feature type="domain" description="UBA" evidence="1">
    <location>
        <begin position="113"/>
        <end position="154"/>
    </location>
</feature>
<evidence type="ECO:0000313" key="2">
    <source>
        <dbReference type="EMBL" id="OHS98714.1"/>
    </source>
</evidence>
<proteinExistence type="predicted"/>
<gene>
    <name evidence="2" type="ORF">TRFO_08699</name>
</gene>
<evidence type="ECO:0000259" key="1">
    <source>
        <dbReference type="PROSITE" id="PS50030"/>
    </source>
</evidence>
<sequence length="220" mass="24884">MDFNILFKTTFREFPIKIDSLDKPFSCLRDMFWKTSKVFHVNFEFQGRLLQADDIMSECGLFNGAQIYAKPQKITKHARNNGVSAPAPLVKPLASSCQLAPRASRRTRRSSTTLDDERLVNILADSGFDKDRSRKALQMAYGNIDLAAEYMLSNKDLENRPNNSKRIRTHTVTHSLPIGCWQQSFDRLAAKGVDGITTFQVLMLSKFNEVAASKILESMA</sequence>
<organism evidence="2 3">
    <name type="scientific">Tritrichomonas foetus</name>
    <dbReference type="NCBI Taxonomy" id="1144522"/>
    <lineage>
        <taxon>Eukaryota</taxon>
        <taxon>Metamonada</taxon>
        <taxon>Parabasalia</taxon>
        <taxon>Tritrichomonadida</taxon>
        <taxon>Tritrichomonadidae</taxon>
        <taxon>Tritrichomonas</taxon>
    </lineage>
</organism>
<dbReference type="InterPro" id="IPR009060">
    <property type="entry name" value="UBA-like_sf"/>
</dbReference>
<dbReference type="GeneID" id="94829151"/>
<dbReference type="SUPFAM" id="SSF46934">
    <property type="entry name" value="UBA-like"/>
    <property type="match status" value="1"/>
</dbReference>
<dbReference type="PROSITE" id="PS50030">
    <property type="entry name" value="UBA"/>
    <property type="match status" value="1"/>
</dbReference>
<dbReference type="AlphaFoldDB" id="A0A1J4JHS8"/>
<name>A0A1J4JHS8_9EUKA</name>
<evidence type="ECO:0000313" key="3">
    <source>
        <dbReference type="Proteomes" id="UP000179807"/>
    </source>
</evidence>
<dbReference type="EMBL" id="MLAK01001038">
    <property type="protein sequence ID" value="OHS98714.1"/>
    <property type="molecule type" value="Genomic_DNA"/>
</dbReference>
<dbReference type="InterPro" id="IPR015940">
    <property type="entry name" value="UBA"/>
</dbReference>
<protein>
    <recommendedName>
        <fullName evidence="1">UBA domain-containing protein</fullName>
    </recommendedName>
</protein>
<dbReference type="RefSeq" id="XP_068351851.1">
    <property type="nucleotide sequence ID" value="XM_068494447.1"/>
</dbReference>
<dbReference type="Gene3D" id="1.10.8.10">
    <property type="entry name" value="DNA helicase RuvA subunit, C-terminal domain"/>
    <property type="match status" value="1"/>
</dbReference>
<keyword evidence="3" id="KW-1185">Reference proteome</keyword>